<keyword evidence="2" id="KW-0732">Signal</keyword>
<evidence type="ECO:0000313" key="4">
    <source>
        <dbReference type="EMBL" id="QDL08497.1"/>
    </source>
</evidence>
<dbReference type="InterPro" id="IPR012334">
    <property type="entry name" value="Pectin_lyas_fold"/>
</dbReference>
<evidence type="ECO:0000259" key="3">
    <source>
        <dbReference type="SMART" id="SM00912"/>
    </source>
</evidence>
<feature type="compositionally biased region" description="Polar residues" evidence="1">
    <location>
        <begin position="920"/>
        <end position="937"/>
    </location>
</feature>
<organism evidence="4 5">
    <name type="scientific">Brasilonema sennae CENA114</name>
    <dbReference type="NCBI Taxonomy" id="415709"/>
    <lineage>
        <taxon>Bacteria</taxon>
        <taxon>Bacillati</taxon>
        <taxon>Cyanobacteriota</taxon>
        <taxon>Cyanophyceae</taxon>
        <taxon>Nostocales</taxon>
        <taxon>Scytonemataceae</taxon>
        <taxon>Brasilonema</taxon>
        <taxon>Bromeliae group (in: Brasilonema)</taxon>
    </lineage>
</organism>
<evidence type="ECO:0000256" key="2">
    <source>
        <dbReference type="SAM" id="SignalP"/>
    </source>
</evidence>
<evidence type="ECO:0000256" key="1">
    <source>
        <dbReference type="SAM" id="MobiDB-lite"/>
    </source>
</evidence>
<dbReference type="NCBIfam" id="TIGR01901">
    <property type="entry name" value="adhes_NPXG"/>
    <property type="match status" value="1"/>
</dbReference>
<feature type="signal peptide" evidence="2">
    <location>
        <begin position="1"/>
        <end position="27"/>
    </location>
</feature>
<dbReference type="EMBL" id="CP030118">
    <property type="protein sequence ID" value="QDL08497.1"/>
    <property type="molecule type" value="Genomic_DNA"/>
</dbReference>
<dbReference type="InterPro" id="IPR008638">
    <property type="entry name" value="FhaB/CdiA-like_TPS"/>
</dbReference>
<dbReference type="AlphaFoldDB" id="A0A856MHB8"/>
<dbReference type="SMART" id="SM00912">
    <property type="entry name" value="Haemagg_act"/>
    <property type="match status" value="1"/>
</dbReference>
<gene>
    <name evidence="4" type="ORF">DP114_11850</name>
</gene>
<dbReference type="InterPro" id="IPR011050">
    <property type="entry name" value="Pectin_lyase_fold/virulence"/>
</dbReference>
<dbReference type="RefSeq" id="WP_172195195.1">
    <property type="nucleotide sequence ID" value="NZ_CAWOXK010000001.1"/>
</dbReference>
<dbReference type="Gene3D" id="2.160.20.10">
    <property type="entry name" value="Single-stranded right-handed beta-helix, Pectin lyase-like"/>
    <property type="match status" value="3"/>
</dbReference>
<dbReference type="Proteomes" id="UP000503129">
    <property type="component" value="Chromosome"/>
</dbReference>
<dbReference type="KEGG" id="bsen:DP114_11850"/>
<dbReference type="SUPFAM" id="SSF51126">
    <property type="entry name" value="Pectin lyase-like"/>
    <property type="match status" value="2"/>
</dbReference>
<feature type="region of interest" description="Disordered" evidence="1">
    <location>
        <begin position="916"/>
        <end position="937"/>
    </location>
</feature>
<name>A0A856MHB8_9CYAN</name>
<feature type="domain" description="Filamentous haemagglutinin FhaB/tRNA nuclease CdiA-like TPS" evidence="3">
    <location>
        <begin position="35"/>
        <end position="147"/>
    </location>
</feature>
<keyword evidence="5" id="KW-1185">Reference proteome</keyword>
<proteinExistence type="predicted"/>
<reference evidence="4 5" key="1">
    <citation type="submission" date="2018-06" db="EMBL/GenBank/DDBJ databases">
        <title>Comparative genomics of Brasilonema spp. strains.</title>
        <authorList>
            <person name="Alvarenga D.O."/>
            <person name="Fiore M.F."/>
            <person name="Varani A.M."/>
        </authorList>
    </citation>
    <scope>NUCLEOTIDE SEQUENCE [LARGE SCALE GENOMIC DNA]</scope>
    <source>
        <strain evidence="4 5">CENA114</strain>
    </source>
</reference>
<protein>
    <recommendedName>
        <fullName evidence="3">Filamentous haemagglutinin FhaB/tRNA nuclease CdiA-like TPS domain-containing protein</fullName>
    </recommendedName>
</protein>
<dbReference type="Pfam" id="PF05860">
    <property type="entry name" value="TPS"/>
    <property type="match status" value="1"/>
</dbReference>
<evidence type="ECO:0000313" key="5">
    <source>
        <dbReference type="Proteomes" id="UP000503129"/>
    </source>
</evidence>
<accession>A0A856MHB8</accession>
<feature type="chain" id="PRO_5032888283" description="Filamentous haemagglutinin FhaB/tRNA nuclease CdiA-like TPS domain-containing protein" evidence="2">
    <location>
        <begin position="28"/>
        <end position="937"/>
    </location>
</feature>
<sequence length="937" mass="95682">MKKISLFLLTLPLCAIGSLTFVDTATAQQVTQQVTPDGTVSTTVTTPDGKNFTINDGTRRGGNLFHSFKEFSVPAGGSANFNNAADVLNIIGRVTGGSVSNIDGAITALGKANLFLLNPNGIIFGPNASLRIGGSFLGSTANSLLFDNGFEFSATNPQAPPLLSINVPIGLGFRNNPGAIQVQGPGNELVYNAKAGPRDKFDSNVTGLQVEPGKTLALVGGNVSVNRGVLRSKGGRIEIGSFDSNQVVRILPQEQGLSLGYEGTPSLRDIEFSNKSFVNVTGDGGGSIAIVGKNINLNSESFLLSDTLGDKNGGEIRIVGDSIIFNRASALSNTFSSGNGAQIKLDANNITFQNQSGVSIQTWGSGKAGDINIGANSLEIGGGSAFVSITIGNSTGLAGDINMSVKGPLVVNTAGITADSSGTGNAGKININANSLQIENSGINSRAFNSGFGGEINFNIADSLTIKGTNITTNTYGRGDAGKINITAGSFRLQEGVGVSSQAQENSRGKGGEINITVAGTLESGRGVGIQTSTYGQGDAGKINIRANSLRAKNSAISSNTTASGTGNGGEIKITVADLFDLNATGVKTQNLGNGNGGDIQIQTNNFSLSNGSQVSASTSGKGNGGGVTVNATGNISADGQFTNGNKSGFYSTVGSSGVGNAGGVNITARSLSLTNGGTVSTSNAGSGAAGNITVTTAKDIRLDNQASIDANTKGGQGDISLNSGDFILRNNSNITTNAQGTAGGGNIRINTENLVALDDTSITANAEKGFGGRIFITAQGIFRSPDSKITAISEAGQQFNGIVQFNTPEIDPSQGLFELTETVTDAAQQVAQNPCIKGFGSTFTITGRGGLPSDPNKILSSDNVRVDLIEPVVSTVSLTTATEKKPSQQPTVKKIIPAQGWIYNDKGQVVLVGYDPTKTGPQREQPAPTSNCAATR</sequence>